<dbReference type="HOGENOM" id="CLU_1095256_0_0_1"/>
<keyword evidence="1" id="KW-0732">Signal</keyword>
<feature type="chain" id="PRO_5006456485" description="DUF4794 domain-containing protein" evidence="1">
    <location>
        <begin position="23"/>
        <end position="222"/>
    </location>
</feature>
<dbReference type="InParanoid" id="B4KFZ4"/>
<name>B4KFZ4_DROMO</name>
<dbReference type="Proteomes" id="UP000009192">
    <property type="component" value="Unassembled WGS sequence"/>
</dbReference>
<protein>
    <recommendedName>
        <fullName evidence="4">DUF4794 domain-containing protein</fullName>
    </recommendedName>
</protein>
<dbReference type="EMBL" id="CH933807">
    <property type="protein sequence ID" value="EDW12120.2"/>
    <property type="molecule type" value="Genomic_DNA"/>
</dbReference>
<organism evidence="2 3">
    <name type="scientific">Drosophila mojavensis</name>
    <name type="common">Fruit fly</name>
    <dbReference type="NCBI Taxonomy" id="7230"/>
    <lineage>
        <taxon>Eukaryota</taxon>
        <taxon>Metazoa</taxon>
        <taxon>Ecdysozoa</taxon>
        <taxon>Arthropoda</taxon>
        <taxon>Hexapoda</taxon>
        <taxon>Insecta</taxon>
        <taxon>Pterygota</taxon>
        <taxon>Neoptera</taxon>
        <taxon>Endopterygota</taxon>
        <taxon>Diptera</taxon>
        <taxon>Brachycera</taxon>
        <taxon>Muscomorpha</taxon>
        <taxon>Ephydroidea</taxon>
        <taxon>Drosophilidae</taxon>
        <taxon>Drosophila</taxon>
    </lineage>
</organism>
<keyword evidence="3" id="KW-1185">Reference proteome</keyword>
<dbReference type="AlphaFoldDB" id="B4KFZ4"/>
<reference evidence="2 3" key="1">
    <citation type="journal article" date="2007" name="Nature">
        <title>Evolution of genes and genomes on the Drosophila phylogeny.</title>
        <authorList>
            <consortium name="Drosophila 12 Genomes Consortium"/>
            <person name="Clark A.G."/>
            <person name="Eisen M.B."/>
            <person name="Smith D.R."/>
            <person name="Bergman C.M."/>
            <person name="Oliver B."/>
            <person name="Markow T.A."/>
            <person name="Kaufman T.C."/>
            <person name="Kellis M."/>
            <person name="Gelbart W."/>
            <person name="Iyer V.N."/>
            <person name="Pollard D.A."/>
            <person name="Sackton T.B."/>
            <person name="Larracuente A.M."/>
            <person name="Singh N.D."/>
            <person name="Abad J.P."/>
            <person name="Abt D.N."/>
            <person name="Adryan B."/>
            <person name="Aguade M."/>
            <person name="Akashi H."/>
            <person name="Anderson W.W."/>
            <person name="Aquadro C.F."/>
            <person name="Ardell D.H."/>
            <person name="Arguello R."/>
            <person name="Artieri C.G."/>
            <person name="Barbash D.A."/>
            <person name="Barker D."/>
            <person name="Barsanti P."/>
            <person name="Batterham P."/>
            <person name="Batzoglou S."/>
            <person name="Begun D."/>
            <person name="Bhutkar A."/>
            <person name="Blanco E."/>
            <person name="Bosak S.A."/>
            <person name="Bradley R.K."/>
            <person name="Brand A.D."/>
            <person name="Brent M.R."/>
            <person name="Brooks A.N."/>
            <person name="Brown R.H."/>
            <person name="Butlin R.K."/>
            <person name="Caggese C."/>
            <person name="Calvi B.R."/>
            <person name="Bernardo de Carvalho A."/>
            <person name="Caspi A."/>
            <person name="Castrezana S."/>
            <person name="Celniker S.E."/>
            <person name="Chang J.L."/>
            <person name="Chapple C."/>
            <person name="Chatterji S."/>
            <person name="Chinwalla A."/>
            <person name="Civetta A."/>
            <person name="Clifton S.W."/>
            <person name="Comeron J.M."/>
            <person name="Costello J.C."/>
            <person name="Coyne J.A."/>
            <person name="Daub J."/>
            <person name="David R.G."/>
            <person name="Delcher A.L."/>
            <person name="Delehaunty K."/>
            <person name="Do C.B."/>
            <person name="Ebling H."/>
            <person name="Edwards K."/>
            <person name="Eickbush T."/>
            <person name="Evans J.D."/>
            <person name="Filipski A."/>
            <person name="Findeiss S."/>
            <person name="Freyhult E."/>
            <person name="Fulton L."/>
            <person name="Fulton R."/>
            <person name="Garcia A.C."/>
            <person name="Gardiner A."/>
            <person name="Garfield D.A."/>
            <person name="Garvin B.E."/>
            <person name="Gibson G."/>
            <person name="Gilbert D."/>
            <person name="Gnerre S."/>
            <person name="Godfrey J."/>
            <person name="Good R."/>
            <person name="Gotea V."/>
            <person name="Gravely B."/>
            <person name="Greenberg A.J."/>
            <person name="Griffiths-Jones S."/>
            <person name="Gross S."/>
            <person name="Guigo R."/>
            <person name="Gustafson E.A."/>
            <person name="Haerty W."/>
            <person name="Hahn M.W."/>
            <person name="Halligan D.L."/>
            <person name="Halpern A.L."/>
            <person name="Halter G.M."/>
            <person name="Han M.V."/>
            <person name="Heger A."/>
            <person name="Hillier L."/>
            <person name="Hinrichs A.S."/>
            <person name="Holmes I."/>
            <person name="Hoskins R.A."/>
            <person name="Hubisz M.J."/>
            <person name="Hultmark D."/>
            <person name="Huntley M.A."/>
            <person name="Jaffe D.B."/>
            <person name="Jagadeeshan S."/>
            <person name="Jeck W.R."/>
            <person name="Johnson J."/>
            <person name="Jones C.D."/>
            <person name="Jordan W.C."/>
            <person name="Karpen G.H."/>
            <person name="Kataoka E."/>
            <person name="Keightley P.D."/>
            <person name="Kheradpour P."/>
            <person name="Kirkness E.F."/>
            <person name="Koerich L.B."/>
            <person name="Kristiansen K."/>
            <person name="Kudrna D."/>
            <person name="Kulathinal R.J."/>
            <person name="Kumar S."/>
            <person name="Kwok R."/>
            <person name="Lander E."/>
            <person name="Langley C.H."/>
            <person name="Lapoint R."/>
            <person name="Lazzaro B.P."/>
            <person name="Lee S.J."/>
            <person name="Levesque L."/>
            <person name="Li R."/>
            <person name="Lin C.F."/>
            <person name="Lin M.F."/>
            <person name="Lindblad-Toh K."/>
            <person name="Llopart A."/>
            <person name="Long M."/>
            <person name="Low L."/>
            <person name="Lozovsky E."/>
            <person name="Lu J."/>
            <person name="Luo M."/>
            <person name="Machado C.A."/>
            <person name="Makalowski W."/>
            <person name="Marzo M."/>
            <person name="Matsuda M."/>
            <person name="Matzkin L."/>
            <person name="McAllister B."/>
            <person name="McBride C.S."/>
            <person name="McKernan B."/>
            <person name="McKernan K."/>
            <person name="Mendez-Lago M."/>
            <person name="Minx P."/>
            <person name="Mollenhauer M.U."/>
            <person name="Montooth K."/>
            <person name="Mount S.M."/>
            <person name="Mu X."/>
            <person name="Myers E."/>
            <person name="Negre B."/>
            <person name="Newfeld S."/>
            <person name="Nielsen R."/>
            <person name="Noor M.A."/>
            <person name="O'Grady P."/>
            <person name="Pachter L."/>
            <person name="Papaceit M."/>
            <person name="Parisi M.J."/>
            <person name="Parisi M."/>
            <person name="Parts L."/>
            <person name="Pedersen J.S."/>
            <person name="Pesole G."/>
            <person name="Phillippy A.M."/>
            <person name="Ponting C.P."/>
            <person name="Pop M."/>
            <person name="Porcelli D."/>
            <person name="Powell J.R."/>
            <person name="Prohaska S."/>
            <person name="Pruitt K."/>
            <person name="Puig M."/>
            <person name="Quesneville H."/>
            <person name="Ram K.R."/>
            <person name="Rand D."/>
            <person name="Rasmussen M.D."/>
            <person name="Reed L.K."/>
            <person name="Reenan R."/>
            <person name="Reily A."/>
            <person name="Remington K.A."/>
            <person name="Rieger T.T."/>
            <person name="Ritchie M.G."/>
            <person name="Robin C."/>
            <person name="Rogers Y.H."/>
            <person name="Rohde C."/>
            <person name="Rozas J."/>
            <person name="Rubenfield M.J."/>
            <person name="Ruiz A."/>
            <person name="Russo S."/>
            <person name="Salzberg S.L."/>
            <person name="Sanchez-Gracia A."/>
            <person name="Saranga D.J."/>
            <person name="Sato H."/>
            <person name="Schaeffer S.W."/>
            <person name="Schatz M.C."/>
            <person name="Schlenke T."/>
            <person name="Schwartz R."/>
            <person name="Segarra C."/>
            <person name="Singh R.S."/>
            <person name="Sirot L."/>
            <person name="Sirota M."/>
            <person name="Sisneros N.B."/>
            <person name="Smith C.D."/>
            <person name="Smith T.F."/>
            <person name="Spieth J."/>
            <person name="Stage D.E."/>
            <person name="Stark A."/>
            <person name="Stephan W."/>
            <person name="Strausberg R.L."/>
            <person name="Strempel S."/>
            <person name="Sturgill D."/>
            <person name="Sutton G."/>
            <person name="Sutton G.G."/>
            <person name="Tao W."/>
            <person name="Teichmann S."/>
            <person name="Tobari Y.N."/>
            <person name="Tomimura Y."/>
            <person name="Tsolas J.M."/>
            <person name="Valente V.L."/>
            <person name="Venter E."/>
            <person name="Venter J.C."/>
            <person name="Vicario S."/>
            <person name="Vieira F.G."/>
            <person name="Vilella A.J."/>
            <person name="Villasante A."/>
            <person name="Walenz B."/>
            <person name="Wang J."/>
            <person name="Wasserman M."/>
            <person name="Watts T."/>
            <person name="Wilson D."/>
            <person name="Wilson R.K."/>
            <person name="Wing R.A."/>
            <person name="Wolfner M.F."/>
            <person name="Wong A."/>
            <person name="Wong G.K."/>
            <person name="Wu C.I."/>
            <person name="Wu G."/>
            <person name="Yamamoto D."/>
            <person name="Yang H.P."/>
            <person name="Yang S.P."/>
            <person name="Yorke J.A."/>
            <person name="Yoshida K."/>
            <person name="Zdobnov E."/>
            <person name="Zhang P."/>
            <person name="Zhang Y."/>
            <person name="Zimin A.V."/>
            <person name="Baldwin J."/>
            <person name="Abdouelleil A."/>
            <person name="Abdulkadir J."/>
            <person name="Abebe A."/>
            <person name="Abera B."/>
            <person name="Abreu J."/>
            <person name="Acer S.C."/>
            <person name="Aftuck L."/>
            <person name="Alexander A."/>
            <person name="An P."/>
            <person name="Anderson E."/>
            <person name="Anderson S."/>
            <person name="Arachi H."/>
            <person name="Azer M."/>
            <person name="Bachantsang P."/>
            <person name="Barry A."/>
            <person name="Bayul T."/>
            <person name="Berlin A."/>
            <person name="Bessette D."/>
            <person name="Bloom T."/>
            <person name="Blye J."/>
            <person name="Boguslavskiy L."/>
            <person name="Bonnet C."/>
            <person name="Boukhgalter B."/>
            <person name="Bourzgui I."/>
            <person name="Brown A."/>
            <person name="Cahill P."/>
            <person name="Channer S."/>
            <person name="Cheshatsang Y."/>
            <person name="Chuda L."/>
            <person name="Citroen M."/>
            <person name="Collymore A."/>
            <person name="Cooke P."/>
            <person name="Costello M."/>
            <person name="D'Aco K."/>
            <person name="Daza R."/>
            <person name="De Haan G."/>
            <person name="DeGray S."/>
            <person name="DeMaso C."/>
            <person name="Dhargay N."/>
            <person name="Dooley K."/>
            <person name="Dooley E."/>
            <person name="Doricent M."/>
            <person name="Dorje P."/>
            <person name="Dorjee K."/>
            <person name="Dupes A."/>
            <person name="Elong R."/>
            <person name="Falk J."/>
            <person name="Farina A."/>
            <person name="Faro S."/>
            <person name="Ferguson D."/>
            <person name="Fisher S."/>
            <person name="Foley C.D."/>
            <person name="Franke A."/>
            <person name="Friedrich D."/>
            <person name="Gadbois L."/>
            <person name="Gearin G."/>
            <person name="Gearin C.R."/>
            <person name="Giannoukos G."/>
            <person name="Goode T."/>
            <person name="Graham J."/>
            <person name="Grandbois E."/>
            <person name="Grewal S."/>
            <person name="Gyaltsen K."/>
            <person name="Hafez N."/>
            <person name="Hagos B."/>
            <person name="Hall J."/>
            <person name="Henson C."/>
            <person name="Hollinger A."/>
            <person name="Honan T."/>
            <person name="Huard M.D."/>
            <person name="Hughes L."/>
            <person name="Hurhula B."/>
            <person name="Husby M.E."/>
            <person name="Kamat A."/>
            <person name="Kanga B."/>
            <person name="Kashin S."/>
            <person name="Khazanovich D."/>
            <person name="Kisner P."/>
            <person name="Lance K."/>
            <person name="Lara M."/>
            <person name="Lee W."/>
            <person name="Lennon N."/>
            <person name="Letendre F."/>
            <person name="LeVine R."/>
            <person name="Lipovsky A."/>
            <person name="Liu X."/>
            <person name="Liu J."/>
            <person name="Liu S."/>
            <person name="Lokyitsang T."/>
            <person name="Lokyitsang Y."/>
            <person name="Lubonja R."/>
            <person name="Lui A."/>
            <person name="MacDonald P."/>
            <person name="Magnisalis V."/>
            <person name="Maru K."/>
            <person name="Matthews C."/>
            <person name="McCusker W."/>
            <person name="McDonough S."/>
            <person name="Mehta T."/>
            <person name="Meldrim J."/>
            <person name="Meneus L."/>
            <person name="Mihai O."/>
            <person name="Mihalev A."/>
            <person name="Mihova T."/>
            <person name="Mittelman R."/>
            <person name="Mlenga V."/>
            <person name="Montmayeur A."/>
            <person name="Mulrain L."/>
            <person name="Navidi A."/>
            <person name="Naylor J."/>
            <person name="Negash T."/>
            <person name="Nguyen T."/>
            <person name="Nguyen N."/>
            <person name="Nicol R."/>
            <person name="Norbu C."/>
            <person name="Norbu N."/>
            <person name="Novod N."/>
            <person name="O'Neill B."/>
            <person name="Osman S."/>
            <person name="Markiewicz E."/>
            <person name="Oyono O.L."/>
            <person name="Patti C."/>
            <person name="Phunkhang P."/>
            <person name="Pierre F."/>
            <person name="Priest M."/>
            <person name="Raghuraman S."/>
            <person name="Rege F."/>
            <person name="Reyes R."/>
            <person name="Rise C."/>
            <person name="Rogov P."/>
            <person name="Ross K."/>
            <person name="Ryan E."/>
            <person name="Settipalli S."/>
            <person name="Shea T."/>
            <person name="Sherpa N."/>
            <person name="Shi L."/>
            <person name="Shih D."/>
            <person name="Sparrow T."/>
            <person name="Spaulding J."/>
            <person name="Stalker J."/>
            <person name="Stange-Thomann N."/>
            <person name="Stavropoulos S."/>
            <person name="Stone C."/>
            <person name="Strader C."/>
            <person name="Tesfaye S."/>
            <person name="Thomson T."/>
            <person name="Thoulutsang Y."/>
            <person name="Thoulutsang D."/>
            <person name="Topham K."/>
            <person name="Topping I."/>
            <person name="Tsamla T."/>
            <person name="Vassiliev H."/>
            <person name="Vo A."/>
            <person name="Wangchuk T."/>
            <person name="Wangdi T."/>
            <person name="Weiand M."/>
            <person name="Wilkinson J."/>
            <person name="Wilson A."/>
            <person name="Yadav S."/>
            <person name="Young G."/>
            <person name="Yu Q."/>
            <person name="Zembek L."/>
            <person name="Zhong D."/>
            <person name="Zimmer A."/>
            <person name="Zwirko Z."/>
            <person name="Jaffe D.B."/>
            <person name="Alvarez P."/>
            <person name="Brockman W."/>
            <person name="Butler J."/>
            <person name="Chin C."/>
            <person name="Gnerre S."/>
            <person name="Grabherr M."/>
            <person name="Kleber M."/>
            <person name="Mauceli E."/>
            <person name="MacCallum I."/>
        </authorList>
    </citation>
    <scope>NUCLEOTIDE SEQUENCE [LARGE SCALE GENOMIC DNA]</scope>
    <source>
        <strain evidence="3">Tucson 15081-1352.22</strain>
    </source>
</reference>
<sequence>MVKHFIPSLLLLTICGAFVVTAQIRNGELNGFRAALAASQPRLLFWNRRPDNPQQPIVIVQPNQDSNRDRRPPWADYPYFPPYRFPPNQIPGLSDLYGGTGGSIIIVNPNNAQNFSFPPGVGAAAGGLSAQENDSEANEWDGAAPLAAATTAAQEPLGKYGAGEEQYDKEPNEDEFALLERQAARGLSPKQLFSYLVQDKKRRRFQEAVAGIYLRNYNQNQK</sequence>
<dbReference type="OrthoDB" id="7866170at2759"/>
<evidence type="ECO:0008006" key="4">
    <source>
        <dbReference type="Google" id="ProtNLM"/>
    </source>
</evidence>
<accession>B4KFZ4</accession>
<evidence type="ECO:0000313" key="2">
    <source>
        <dbReference type="EMBL" id="EDW12120.2"/>
    </source>
</evidence>
<dbReference type="FunCoup" id="B4KFZ4">
    <property type="interactions" value="6"/>
</dbReference>
<evidence type="ECO:0000313" key="3">
    <source>
        <dbReference type="Proteomes" id="UP000009192"/>
    </source>
</evidence>
<proteinExistence type="predicted"/>
<evidence type="ECO:0000256" key="1">
    <source>
        <dbReference type="SAM" id="SignalP"/>
    </source>
</evidence>
<feature type="signal peptide" evidence="1">
    <location>
        <begin position="1"/>
        <end position="22"/>
    </location>
</feature>
<gene>
    <name evidence="2" type="primary">Dmoj\GI17515</name>
    <name evidence="2" type="ORF">Dmoj_GI17515</name>
</gene>
<dbReference type="KEGG" id="dmo:Dmoj_GI17515"/>